<organism evidence="1 2">
    <name type="scientific">Rhodoferax antarcticus ANT.BR</name>
    <dbReference type="NCBI Taxonomy" id="1111071"/>
    <lineage>
        <taxon>Bacteria</taxon>
        <taxon>Pseudomonadati</taxon>
        <taxon>Pseudomonadota</taxon>
        <taxon>Betaproteobacteria</taxon>
        <taxon>Burkholderiales</taxon>
        <taxon>Comamonadaceae</taxon>
        <taxon>Rhodoferax</taxon>
    </lineage>
</organism>
<dbReference type="InterPro" id="IPR036380">
    <property type="entry name" value="Isochorismatase-like_sf"/>
</dbReference>
<dbReference type="GO" id="GO:0008936">
    <property type="term" value="F:nicotinamidase activity"/>
    <property type="evidence" value="ECO:0007669"/>
    <property type="project" value="UniProtKB-EC"/>
</dbReference>
<dbReference type="AlphaFoldDB" id="A0A1Q8YFD4"/>
<keyword evidence="2" id="KW-1185">Reference proteome</keyword>
<keyword evidence="1" id="KW-0378">Hydrolase</keyword>
<sequence>MDARRLGFEVYVVEVATRGIDMNGSVQAAWKQMAAQGIKRIQPGDIQLA</sequence>
<evidence type="ECO:0000313" key="2">
    <source>
        <dbReference type="Proteomes" id="UP000185911"/>
    </source>
</evidence>
<name>A0A1Q8YFD4_9BURK</name>
<comment type="caution">
    <text evidence="1">The sequence shown here is derived from an EMBL/GenBank/DDBJ whole genome shotgun (WGS) entry which is preliminary data.</text>
</comment>
<gene>
    <name evidence="1" type="primary">pncA</name>
    <name evidence="1" type="ORF">BLL52_2826</name>
</gene>
<dbReference type="Proteomes" id="UP000185911">
    <property type="component" value="Unassembled WGS sequence"/>
</dbReference>
<evidence type="ECO:0000313" key="1">
    <source>
        <dbReference type="EMBL" id="OLP06590.1"/>
    </source>
</evidence>
<dbReference type="Gene3D" id="3.40.50.850">
    <property type="entry name" value="Isochorismatase-like"/>
    <property type="match status" value="1"/>
</dbReference>
<protein>
    <submittedName>
        <fullName evidence="1">Nicotinamidase-like amidase domain protein</fullName>
        <ecNumber evidence="1">3.5.1.19</ecNumber>
    </submittedName>
</protein>
<dbReference type="EMBL" id="MSYM01000013">
    <property type="protein sequence ID" value="OLP06590.1"/>
    <property type="molecule type" value="Genomic_DNA"/>
</dbReference>
<accession>A0A1Q8YFD4</accession>
<reference evidence="1 2" key="1">
    <citation type="submission" date="2017-01" db="EMBL/GenBank/DDBJ databases">
        <title>Genome sequence of Rhodoferax antarcticus ANT.BR, a psychrophilic purple nonsulfur bacterium from an Antarctic microbial mat.</title>
        <authorList>
            <person name="Baker J."/>
            <person name="Riester C."/>
            <person name="Skinner B."/>
            <person name="Newell A."/>
            <person name="Swingley W."/>
            <person name="Madigan M."/>
            <person name="Jung D."/>
            <person name="Asao M."/>
            <person name="Chen M."/>
            <person name="Loughlin P."/>
            <person name="Pan H."/>
            <person name="Lin S."/>
            <person name="Li N."/>
            <person name="Shaw J."/>
            <person name="Prado M."/>
            <person name="Sherman C."/>
            <person name="Li X."/>
            <person name="Tang J."/>
            <person name="Blankenship R."/>
            <person name="Zhao T."/>
            <person name="Touchman J."/>
            <person name="Sattley M."/>
        </authorList>
    </citation>
    <scope>NUCLEOTIDE SEQUENCE [LARGE SCALE GENOMIC DNA]</scope>
    <source>
        <strain evidence="1 2">ANT.BR</strain>
    </source>
</reference>
<proteinExistence type="predicted"/>
<dbReference type="EC" id="3.5.1.19" evidence="1"/>